<dbReference type="Proteomes" id="UP000662373">
    <property type="component" value="Unassembled WGS sequence"/>
</dbReference>
<evidence type="ECO:0000259" key="2">
    <source>
        <dbReference type="Pfam" id="PF03235"/>
    </source>
</evidence>
<keyword evidence="1" id="KW-0175">Coiled coil</keyword>
<dbReference type="InterPro" id="IPR004919">
    <property type="entry name" value="GmrSD_N"/>
</dbReference>
<name>A0A934KRM4_9FLAO</name>
<organism evidence="3 4">
    <name type="scientific">Gelidibacter salicanalis</name>
    <dbReference type="NCBI Taxonomy" id="291193"/>
    <lineage>
        <taxon>Bacteria</taxon>
        <taxon>Pseudomonadati</taxon>
        <taxon>Bacteroidota</taxon>
        <taxon>Flavobacteriia</taxon>
        <taxon>Flavobacteriales</taxon>
        <taxon>Flavobacteriaceae</taxon>
        <taxon>Gelidibacter</taxon>
    </lineage>
</organism>
<feature type="domain" description="GmrSD restriction endonucleases N-terminal" evidence="2">
    <location>
        <begin position="9"/>
        <end position="247"/>
    </location>
</feature>
<dbReference type="PANTHER" id="PTHR37292:SF2">
    <property type="entry name" value="DUF262 DOMAIN-CONTAINING PROTEIN"/>
    <property type="match status" value="1"/>
</dbReference>
<dbReference type="PANTHER" id="PTHR37292">
    <property type="entry name" value="VNG6097C"/>
    <property type="match status" value="1"/>
</dbReference>
<accession>A0A934KRM4</accession>
<protein>
    <submittedName>
        <fullName evidence="3">DUF262 domain-containing protein</fullName>
    </submittedName>
</protein>
<reference evidence="3 4" key="1">
    <citation type="submission" date="2020-09" db="EMBL/GenBank/DDBJ databases">
        <title>Draft genome of Gelidibacter salicanalis PAMC21136.</title>
        <authorList>
            <person name="Park H."/>
        </authorList>
    </citation>
    <scope>NUCLEOTIDE SEQUENCE [LARGE SCALE GENOMIC DNA]</scope>
    <source>
        <strain evidence="3 4">PAMC21136</strain>
    </source>
</reference>
<keyword evidence="4" id="KW-1185">Reference proteome</keyword>
<dbReference type="AlphaFoldDB" id="A0A934KRM4"/>
<dbReference type="EMBL" id="JAEHJZ010000008">
    <property type="protein sequence ID" value="MBJ7880166.1"/>
    <property type="molecule type" value="Genomic_DNA"/>
</dbReference>
<gene>
    <name evidence="3" type="ORF">JEM65_05805</name>
</gene>
<feature type="coiled-coil region" evidence="1">
    <location>
        <begin position="169"/>
        <end position="196"/>
    </location>
</feature>
<dbReference type="Pfam" id="PF03235">
    <property type="entry name" value="GmrSD_N"/>
    <property type="match status" value="1"/>
</dbReference>
<dbReference type="RefSeq" id="WP_199597987.1">
    <property type="nucleotide sequence ID" value="NZ_JAEHJZ010000008.1"/>
</dbReference>
<evidence type="ECO:0000256" key="1">
    <source>
        <dbReference type="SAM" id="Coils"/>
    </source>
</evidence>
<proteinExistence type="predicted"/>
<evidence type="ECO:0000313" key="4">
    <source>
        <dbReference type="Proteomes" id="UP000662373"/>
    </source>
</evidence>
<comment type="caution">
    <text evidence="3">The sequence shown here is derived from an EMBL/GenBank/DDBJ whole genome shotgun (WGS) entry which is preliminary data.</text>
</comment>
<evidence type="ECO:0000313" key="3">
    <source>
        <dbReference type="EMBL" id="MBJ7880166.1"/>
    </source>
</evidence>
<sequence length="583" mass="68968">MSYLGISIKEAINNANNGTNGWFLPAIQRPYVWGSRYENEIYICKLFDSILKGYPIGGLIVWNTDEEIPYREFISDYMPDEIPKLVDKGLHKRPDKWLIYDGQQRIQTLYSCLKYTFHGKILVYDLLFDLNNGNDPEEIGFSFVAKNSDLEWNFIRMNELFSKQPDEEKRTYRKSILKLNENINDKEEELIENNIDILWDIFVKTDTKSLAYFPIKTADEKVVNEIFERLNTGGMALSLADILFSKIKSEHYDFEEKLQGCSKEIYNSTGKGYLFNAYNILQLIYLLVKKGVRIDPKKVKPNEINIFKSTWDKLEAPLQSFFTDYLWGQFKINNNSIIPRNLALLPIMVYFYEIYSKGYKFKNISGQNLKSINTYFIKSQINDWNLQSYIDNFSKLIADKSKQTDKLFDFPIQEIESFISEKKKRNTEIYEDTFTGYNWFVLKILTPERIYQFEPDIKGRFNPEIDHLFPRKLKNRNLDYDNTVDIVWNMQPTKGEINGFKTNIHPKLFFTDKAKNGKGEIIVGSKYVNEYDFLFPTNSNNQIDFDDSIWERPIEFIEKRKEKMIDYLQAKYDITFKVDQKNE</sequence>